<name>A0A975XE95_9BURK</name>
<dbReference type="RefSeq" id="WP_116359151.1">
    <property type="nucleotide sequence ID" value="NZ_JABTYD010000054.1"/>
</dbReference>
<dbReference type="SUPFAM" id="SSF50249">
    <property type="entry name" value="Nucleic acid-binding proteins"/>
    <property type="match status" value="1"/>
</dbReference>
<dbReference type="Proteomes" id="UP000256780">
    <property type="component" value="Chromosome CBM2587_b"/>
</dbReference>
<sequence>MPDFLKPQLYALPADGRPVLRGGRCCCGHVFFPMQAYGCEACGATGEALTPVPLAGRGRLVASARVMLHARKDREPPFTVVTVKLDDGPVLRTLLDGNPEAPLRAGQPLYATLAEVNGPDGPALDLRFTPTP</sequence>
<feature type="domain" description="ChsH2 C-terminal OB-fold" evidence="1">
    <location>
        <begin position="52"/>
        <end position="111"/>
    </location>
</feature>
<dbReference type="OrthoDB" id="8963338at2"/>
<dbReference type="InterPro" id="IPR012340">
    <property type="entry name" value="NA-bd_OB-fold"/>
</dbReference>
<evidence type="ECO:0000313" key="3">
    <source>
        <dbReference type="Proteomes" id="UP000256780"/>
    </source>
</evidence>
<dbReference type="AlphaFoldDB" id="A0A975XE95"/>
<gene>
    <name evidence="2" type="ORF">CBM2587_B90275</name>
</gene>
<reference evidence="2 3" key="1">
    <citation type="submission" date="2018-01" db="EMBL/GenBank/DDBJ databases">
        <authorList>
            <person name="Clerissi C."/>
        </authorList>
    </citation>
    <scope>NUCLEOTIDE SEQUENCE [LARGE SCALE GENOMIC DNA]</scope>
    <source>
        <strain evidence="2">Cupriavidus sp. LMG 19464</strain>
    </source>
</reference>
<dbReference type="InterPro" id="IPR002878">
    <property type="entry name" value="ChsH2_C"/>
</dbReference>
<evidence type="ECO:0000259" key="1">
    <source>
        <dbReference type="Pfam" id="PF01796"/>
    </source>
</evidence>
<proteinExistence type="predicted"/>
<organism evidence="2 3">
    <name type="scientific">Cupriavidus taiwanensis</name>
    <dbReference type="NCBI Taxonomy" id="164546"/>
    <lineage>
        <taxon>Bacteria</taxon>
        <taxon>Pseudomonadati</taxon>
        <taxon>Pseudomonadota</taxon>
        <taxon>Betaproteobacteria</taxon>
        <taxon>Burkholderiales</taxon>
        <taxon>Burkholderiaceae</taxon>
        <taxon>Cupriavidus</taxon>
    </lineage>
</organism>
<protein>
    <recommendedName>
        <fullName evidence="1">ChsH2 C-terminal OB-fold domain-containing protein</fullName>
    </recommendedName>
</protein>
<dbReference type="EMBL" id="OFSQ01000038">
    <property type="protein sequence ID" value="SOY67825.1"/>
    <property type="molecule type" value="Genomic_DNA"/>
</dbReference>
<dbReference type="Pfam" id="PF01796">
    <property type="entry name" value="OB_ChsH2_C"/>
    <property type="match status" value="1"/>
</dbReference>
<evidence type="ECO:0000313" key="2">
    <source>
        <dbReference type="EMBL" id="SOY67825.1"/>
    </source>
</evidence>
<comment type="caution">
    <text evidence="2">The sequence shown here is derived from an EMBL/GenBank/DDBJ whole genome shotgun (WGS) entry which is preliminary data.</text>
</comment>
<accession>A0A975XE95</accession>